<evidence type="ECO:0000313" key="4">
    <source>
        <dbReference type="EMBL" id="MDR6939543.1"/>
    </source>
</evidence>
<dbReference type="GO" id="GO:0016757">
    <property type="term" value="F:glycosyltransferase activity"/>
    <property type="evidence" value="ECO:0007669"/>
    <property type="project" value="UniProtKB-KW"/>
</dbReference>
<evidence type="ECO:0000259" key="3">
    <source>
        <dbReference type="Pfam" id="PF21922"/>
    </source>
</evidence>
<feature type="domain" description="Penicillin binding protein A dimerisation" evidence="3">
    <location>
        <begin position="52"/>
        <end position="134"/>
    </location>
</feature>
<dbReference type="InterPro" id="IPR054120">
    <property type="entry name" value="PBPA_dimer"/>
</dbReference>
<dbReference type="InterPro" id="IPR012338">
    <property type="entry name" value="Beta-lactam/transpept-like"/>
</dbReference>
<proteinExistence type="predicted"/>
<keyword evidence="5" id="KW-1185">Reference proteome</keyword>
<dbReference type="Proteomes" id="UP001266099">
    <property type="component" value="Unassembled WGS sequence"/>
</dbReference>
<comment type="caution">
    <text evidence="4">The sequence shown here is derived from an EMBL/GenBank/DDBJ whole genome shotgun (WGS) entry which is preliminary data.</text>
</comment>
<dbReference type="InterPro" id="IPR050515">
    <property type="entry name" value="Beta-lactam/transpept"/>
</dbReference>
<organism evidence="4 5">
    <name type="scientific">Arcanobacterium hippocoleae</name>
    <dbReference type="NCBI Taxonomy" id="149017"/>
    <lineage>
        <taxon>Bacteria</taxon>
        <taxon>Bacillati</taxon>
        <taxon>Actinomycetota</taxon>
        <taxon>Actinomycetes</taxon>
        <taxon>Actinomycetales</taxon>
        <taxon>Actinomycetaceae</taxon>
        <taxon>Arcanobacterium</taxon>
    </lineage>
</organism>
<reference evidence="4 5" key="1">
    <citation type="submission" date="2023-07" db="EMBL/GenBank/DDBJ databases">
        <title>Sequencing the genomes of 1000 actinobacteria strains.</title>
        <authorList>
            <person name="Klenk H.-P."/>
        </authorList>
    </citation>
    <scope>NUCLEOTIDE SEQUENCE [LARGE SCALE GENOMIC DNA]</scope>
    <source>
        <strain evidence="4 5">DSM 15539</strain>
    </source>
</reference>
<dbReference type="PANTHER" id="PTHR30627">
    <property type="entry name" value="PEPTIDOGLYCAN D,D-TRANSPEPTIDASE"/>
    <property type="match status" value="1"/>
</dbReference>
<name>A0ABU1T2I0_9ACTO</name>
<dbReference type="EC" id="2.4.1.129" evidence="4"/>
<dbReference type="Gene3D" id="3.90.1310.10">
    <property type="entry name" value="Penicillin-binding protein 2a (Domain 2)"/>
    <property type="match status" value="1"/>
</dbReference>
<dbReference type="RefSeq" id="WP_309956294.1">
    <property type="nucleotide sequence ID" value="NZ_JAVDUJ010000001.1"/>
</dbReference>
<dbReference type="Pfam" id="PF00905">
    <property type="entry name" value="Transpeptidase"/>
    <property type="match status" value="1"/>
</dbReference>
<evidence type="ECO:0000256" key="1">
    <source>
        <dbReference type="SAM" id="Phobius"/>
    </source>
</evidence>
<sequence>MNRPLRRIGLVITIMFLTLMIAFTYIQFFAAPKLNADSRNVRTLYKEFGVKRGAMIAGGQEIVNSVPAQGPYKFQRQYANGPLYSALTGYFSVAYASMTGLERASNAILGGSADSLASQRLQELLTGNPPKGGSLALTINPRVQQAAFAGLAGRRGAVIALEPATGKILALVSTPGFDPNSLASLDGSVAKNAWDTLNKDPHKPLLNRAIGADLYAPGSVFKIVTAAAMLENGITAEELLEAPTRWTPPGTNIEITNTSGACGNGSGKADLRTALKLSCNTPFAIAGMNLGAKKMIATAEKFGFHQPLQIPLDVRPSRFPNTADPVALAMDSFGQRDIQVSPLQMAMVAAAVANDGKLMKPYLIDQVLSADLEVLKENSPEEFSTPLSQENAQILQSIMGDVMKSNRMSRTASGIEVAGKTGTAEISANIDPHAWFIGFDSGENPKVAVAVFLENGGWGFREAAPIGMAVINAAGSK</sequence>
<keyword evidence="1" id="KW-1133">Transmembrane helix</keyword>
<dbReference type="Gene3D" id="3.40.710.10">
    <property type="entry name" value="DD-peptidase/beta-lactamase superfamily"/>
    <property type="match status" value="1"/>
</dbReference>
<dbReference type="EMBL" id="JAVDUJ010000001">
    <property type="protein sequence ID" value="MDR6939543.1"/>
    <property type="molecule type" value="Genomic_DNA"/>
</dbReference>
<dbReference type="PANTHER" id="PTHR30627:SF24">
    <property type="entry name" value="PENICILLIN-BINDING PROTEIN 4B"/>
    <property type="match status" value="1"/>
</dbReference>
<feature type="transmembrane region" description="Helical" evidence="1">
    <location>
        <begin position="7"/>
        <end position="30"/>
    </location>
</feature>
<keyword evidence="4" id="KW-0808">Transferase</keyword>
<accession>A0ABU1T2I0</accession>
<keyword evidence="4" id="KW-0328">Glycosyltransferase</keyword>
<gene>
    <name evidence="4" type="ORF">J2S36_001086</name>
</gene>
<protein>
    <submittedName>
        <fullName evidence="4">Peptidoglycan glycosyltransferase</fullName>
        <ecNumber evidence="4">2.4.1.129</ecNumber>
    </submittedName>
</protein>
<dbReference type="InterPro" id="IPR001460">
    <property type="entry name" value="PCN-bd_Tpept"/>
</dbReference>
<evidence type="ECO:0000259" key="2">
    <source>
        <dbReference type="Pfam" id="PF00905"/>
    </source>
</evidence>
<keyword evidence="1" id="KW-0812">Transmembrane</keyword>
<dbReference type="Pfam" id="PF21922">
    <property type="entry name" value="PBP_dimer_2"/>
    <property type="match status" value="1"/>
</dbReference>
<feature type="domain" description="Penicillin-binding protein transpeptidase" evidence="2">
    <location>
        <begin position="156"/>
        <end position="470"/>
    </location>
</feature>
<evidence type="ECO:0000313" key="5">
    <source>
        <dbReference type="Proteomes" id="UP001266099"/>
    </source>
</evidence>
<dbReference type="SUPFAM" id="SSF56601">
    <property type="entry name" value="beta-lactamase/transpeptidase-like"/>
    <property type="match status" value="1"/>
</dbReference>
<keyword evidence="1" id="KW-0472">Membrane</keyword>